<reference evidence="2 3" key="1">
    <citation type="submission" date="2019-02" db="EMBL/GenBank/DDBJ databases">
        <title>Genome sequencing of the rare red list fungi Hericium alpestre (H. flagellum).</title>
        <authorList>
            <person name="Buettner E."/>
            <person name="Kellner H."/>
        </authorList>
    </citation>
    <scope>NUCLEOTIDE SEQUENCE [LARGE SCALE GENOMIC DNA]</scope>
    <source>
        <strain evidence="2 3">DSM 108284</strain>
    </source>
</reference>
<organism evidence="2 3">
    <name type="scientific">Hericium alpestre</name>
    <dbReference type="NCBI Taxonomy" id="135208"/>
    <lineage>
        <taxon>Eukaryota</taxon>
        <taxon>Fungi</taxon>
        <taxon>Dikarya</taxon>
        <taxon>Basidiomycota</taxon>
        <taxon>Agaricomycotina</taxon>
        <taxon>Agaricomycetes</taxon>
        <taxon>Russulales</taxon>
        <taxon>Hericiaceae</taxon>
        <taxon>Hericium</taxon>
    </lineage>
</organism>
<evidence type="ECO:0000256" key="1">
    <source>
        <dbReference type="SAM" id="MobiDB-lite"/>
    </source>
</evidence>
<dbReference type="Proteomes" id="UP000298061">
    <property type="component" value="Unassembled WGS sequence"/>
</dbReference>
<name>A0A4Y9ZNF7_9AGAM</name>
<dbReference type="OrthoDB" id="3270863at2759"/>
<proteinExistence type="predicted"/>
<evidence type="ECO:0000313" key="3">
    <source>
        <dbReference type="Proteomes" id="UP000298061"/>
    </source>
</evidence>
<feature type="region of interest" description="Disordered" evidence="1">
    <location>
        <begin position="170"/>
        <end position="192"/>
    </location>
</feature>
<feature type="compositionally biased region" description="Pro residues" evidence="1">
    <location>
        <begin position="482"/>
        <end position="493"/>
    </location>
</feature>
<feature type="region of interest" description="Disordered" evidence="1">
    <location>
        <begin position="548"/>
        <end position="584"/>
    </location>
</feature>
<accession>A0A4Y9ZNF7</accession>
<dbReference type="STRING" id="135208.A0A4Y9ZNF7"/>
<feature type="compositionally biased region" description="Basic and acidic residues" evidence="1">
    <location>
        <begin position="388"/>
        <end position="400"/>
    </location>
</feature>
<protein>
    <submittedName>
        <fullName evidence="2">Uncharacterized protein</fullName>
    </submittedName>
</protein>
<keyword evidence="3" id="KW-1185">Reference proteome</keyword>
<feature type="region of interest" description="Disordered" evidence="1">
    <location>
        <begin position="378"/>
        <end position="498"/>
    </location>
</feature>
<comment type="caution">
    <text evidence="2">The sequence shown here is derived from an EMBL/GenBank/DDBJ whole genome shotgun (WGS) entry which is preliminary data.</text>
</comment>
<dbReference type="AlphaFoldDB" id="A0A4Y9ZNF7"/>
<sequence>MDAQALRSLPRVELQQLAKNNRIKANAKSVTIIENLLKLFPAGVPRATTPTPKRPRRSSIEQREGVLPVIQPDTPAARTRSKHRKPRVVTPAQVHASPAEAHASPVEAHASPVEAHASPSQPQAILGQALASSTQALVTPNQALTSPAQALAPPVPAYISPLPAQRSLKRPLANAPPPPATLPRANTSRKRQRMDETIFPLRHSDFTPFAYNTPRPGRGLPIEPQSDSHSPVYTPQDPLPSAFHATDELQFDLPSPFTTPRALPHSASTEPLVSHEACFGESFSVDKEEAANYADSIRALLQQIDDQAAHIPELRARHASLKESVREQRRQLRGEKALRIKLDALLAYVPLAEPESDAHEIMDVDEIEENPVERATLREEASIEDVPLDQREQDGAKENPVETDVQNRYATAPGAPLDQAEKEETEDEWFERILRQPMSPLSSVKRQRGEPVPEPPHNPFGRAPQDPGPFFTDSMLRSRNNAPPPPSTPPPAVQTPEGFAELILEVREEISEEHAVARALGAGPSALSSPRYMEEFDGEVRRRTLHRLSQVAPSSGSPLYRASPTPENVAAVSGDGDLSAIRRA</sequence>
<gene>
    <name evidence="2" type="ORF">EWM64_g8435</name>
</gene>
<feature type="region of interest" description="Disordered" evidence="1">
    <location>
        <begin position="45"/>
        <end position="123"/>
    </location>
</feature>
<evidence type="ECO:0000313" key="2">
    <source>
        <dbReference type="EMBL" id="TFY75577.1"/>
    </source>
</evidence>
<dbReference type="EMBL" id="SFCI01001518">
    <property type="protein sequence ID" value="TFY75577.1"/>
    <property type="molecule type" value="Genomic_DNA"/>
</dbReference>